<evidence type="ECO:0000256" key="1">
    <source>
        <dbReference type="SAM" id="Phobius"/>
    </source>
</evidence>
<name>A0A1G2RV61_9BACT</name>
<keyword evidence="1" id="KW-0812">Transmembrane</keyword>
<accession>A0A1G2RV61</accession>
<keyword evidence="1" id="KW-1133">Transmembrane helix</keyword>
<feature type="transmembrane region" description="Helical" evidence="1">
    <location>
        <begin position="151"/>
        <end position="173"/>
    </location>
</feature>
<dbReference type="Proteomes" id="UP000178222">
    <property type="component" value="Unassembled WGS sequence"/>
</dbReference>
<reference evidence="3 4" key="1">
    <citation type="journal article" date="2016" name="Nat. Commun.">
        <title>Thousands of microbial genomes shed light on interconnected biogeochemical processes in an aquifer system.</title>
        <authorList>
            <person name="Anantharaman K."/>
            <person name="Brown C.T."/>
            <person name="Hug L.A."/>
            <person name="Sharon I."/>
            <person name="Castelle C.J."/>
            <person name="Probst A.J."/>
            <person name="Thomas B.C."/>
            <person name="Singh A."/>
            <person name="Wilkins M.J."/>
            <person name="Karaoz U."/>
            <person name="Brodie E.L."/>
            <person name="Williams K.H."/>
            <person name="Hubbard S.S."/>
            <person name="Banfield J.F."/>
        </authorList>
    </citation>
    <scope>NUCLEOTIDE SEQUENCE [LARGE SCALE GENOMIC DNA]</scope>
</reference>
<organism evidence="3 4">
    <name type="scientific">Candidatus Wildermuthbacteria bacterium RIFCSPLOWO2_02_FULL_47_9c</name>
    <dbReference type="NCBI Taxonomy" id="1802466"/>
    <lineage>
        <taxon>Bacteria</taxon>
        <taxon>Candidatus Wildermuthiibacteriota</taxon>
    </lineage>
</organism>
<sequence>MFHLFTLVSFLALYTSALSFGFLAFQFIEEAFPDLLNYGRSMMWGGGRNAIAGLIVAFPLYLFLMRLIWKETKGNAKNLESGVRKWFTYITLVVVAGIMLGDLIAVVSSVLGGELAVRFLLKAGTIFAIAGVIFGYYLHDLKRKAEDSFSPRAKACVLAVTVFVLIFIGYGIVLTGTPGQQRALQFDQRRTSDLQQIASAIQMYWEQQKKLPQGFEDLKQQQFTYIQSVQDPETQAPYEYKVLGEKTYELCAVFATDSSQYEAKTKAPTPFSAEQWNHAKGPVCFTREVQPLLR</sequence>
<evidence type="ECO:0000313" key="4">
    <source>
        <dbReference type="Proteomes" id="UP000178222"/>
    </source>
</evidence>
<dbReference type="EMBL" id="MHUL01000027">
    <property type="protein sequence ID" value="OHA76730.1"/>
    <property type="molecule type" value="Genomic_DNA"/>
</dbReference>
<evidence type="ECO:0000313" key="3">
    <source>
        <dbReference type="EMBL" id="OHA76730.1"/>
    </source>
</evidence>
<dbReference type="Pfam" id="PF18920">
    <property type="entry name" value="DUF5671"/>
    <property type="match status" value="1"/>
</dbReference>
<dbReference type="AlphaFoldDB" id="A0A1G2RV61"/>
<feature type="transmembrane region" description="Helical" evidence="1">
    <location>
        <begin position="119"/>
        <end position="139"/>
    </location>
</feature>
<feature type="transmembrane region" description="Helical" evidence="1">
    <location>
        <begin position="43"/>
        <end position="65"/>
    </location>
</feature>
<dbReference type="InterPro" id="IPR043728">
    <property type="entry name" value="DUF5671"/>
</dbReference>
<feature type="transmembrane region" description="Helical" evidence="1">
    <location>
        <begin position="86"/>
        <end position="107"/>
    </location>
</feature>
<gene>
    <name evidence="3" type="ORF">A3J30_01935</name>
</gene>
<evidence type="ECO:0000259" key="2">
    <source>
        <dbReference type="Pfam" id="PF18920"/>
    </source>
</evidence>
<proteinExistence type="predicted"/>
<comment type="caution">
    <text evidence="3">The sequence shown here is derived from an EMBL/GenBank/DDBJ whole genome shotgun (WGS) entry which is preliminary data.</text>
</comment>
<protein>
    <recommendedName>
        <fullName evidence="2">DUF5671 domain-containing protein</fullName>
    </recommendedName>
</protein>
<feature type="domain" description="DUF5671" evidence="2">
    <location>
        <begin position="5"/>
        <end position="136"/>
    </location>
</feature>
<keyword evidence="1" id="KW-0472">Membrane</keyword>